<accession>A0A5Q0LYQ1</accession>
<dbReference type="InterPro" id="IPR001753">
    <property type="entry name" value="Enoyl-CoA_hydra/iso"/>
</dbReference>
<reference evidence="3 4" key="1">
    <citation type="submission" date="2019-10" db="EMBL/GenBank/DDBJ databases">
        <title>Complete genome sequence of Variovorax paradoxus 5C-2.</title>
        <authorList>
            <person name="Gogoleva N.E."/>
            <person name="Balkin A.S."/>
        </authorList>
    </citation>
    <scope>NUCLEOTIDE SEQUENCE [LARGE SCALE GENOMIC DNA]</scope>
    <source>
        <strain evidence="3 4">5C-2</strain>
    </source>
</reference>
<sequence length="273" mass="29236">MTTTASSFIACDIDGHVATLALDRPERRNAFDLEMRAQMFDAIRNAVEDPQVRAIVLTGRGGHFCAGGDVKGMREIERLEASAGRLRMKDAQAGMRLLMQSDKPVVAAVEGCAYGGGFGLALTADIVLAAPSARFCMSFMKVGLVPDCGSLFTLARSVGLNRAKALMLSARELDAQTARDWGIVHEVIAAEALLPHAQALAAVLANGPATAIALTKQGLQRTFDSDMDAMFEFEAMAQGLAFATDDHRQAIDDFTQRRPARFQWPASPSSSSS</sequence>
<dbReference type="SUPFAM" id="SSF52096">
    <property type="entry name" value="ClpP/crotonase"/>
    <property type="match status" value="1"/>
</dbReference>
<gene>
    <name evidence="3" type="ORF">GFK26_06935</name>
</gene>
<name>A0A5Q0LYQ1_VARPD</name>
<keyword evidence="3" id="KW-0413">Isomerase</keyword>
<evidence type="ECO:0000256" key="1">
    <source>
        <dbReference type="ARBA" id="ARBA00005254"/>
    </source>
</evidence>
<dbReference type="PANTHER" id="PTHR43459:SF1">
    <property type="entry name" value="EG:BACN32G11.4 PROTEIN"/>
    <property type="match status" value="1"/>
</dbReference>
<dbReference type="PROSITE" id="PS00166">
    <property type="entry name" value="ENOYL_COA_HYDRATASE"/>
    <property type="match status" value="1"/>
</dbReference>
<dbReference type="PANTHER" id="PTHR43459">
    <property type="entry name" value="ENOYL-COA HYDRATASE"/>
    <property type="match status" value="1"/>
</dbReference>
<dbReference type="Proteomes" id="UP000326780">
    <property type="component" value="Chromosome"/>
</dbReference>
<dbReference type="InterPro" id="IPR029045">
    <property type="entry name" value="ClpP/crotonase-like_dom_sf"/>
</dbReference>
<dbReference type="EMBL" id="CP045644">
    <property type="protein sequence ID" value="QFZ82511.1"/>
    <property type="molecule type" value="Genomic_DNA"/>
</dbReference>
<dbReference type="AlphaFoldDB" id="A0A5Q0LYQ1"/>
<protein>
    <submittedName>
        <fullName evidence="3">Enoyl-CoA hydratase/isomerase family protein</fullName>
    </submittedName>
</protein>
<comment type="similarity">
    <text evidence="1 2">Belongs to the enoyl-CoA hydratase/isomerase family.</text>
</comment>
<evidence type="ECO:0000256" key="2">
    <source>
        <dbReference type="RuleBase" id="RU003707"/>
    </source>
</evidence>
<dbReference type="Gene3D" id="1.10.12.10">
    <property type="entry name" value="Lyase 2-enoyl-coa Hydratase, Chain A, domain 2"/>
    <property type="match status" value="1"/>
</dbReference>
<dbReference type="RefSeq" id="WP_153281346.1">
    <property type="nucleotide sequence ID" value="NZ_CP045644.1"/>
</dbReference>
<organism evidence="3 4">
    <name type="scientific">Variovorax paradoxus</name>
    <dbReference type="NCBI Taxonomy" id="34073"/>
    <lineage>
        <taxon>Bacteria</taxon>
        <taxon>Pseudomonadati</taxon>
        <taxon>Pseudomonadota</taxon>
        <taxon>Betaproteobacteria</taxon>
        <taxon>Burkholderiales</taxon>
        <taxon>Comamonadaceae</taxon>
        <taxon>Variovorax</taxon>
    </lineage>
</organism>
<dbReference type="InterPro" id="IPR018376">
    <property type="entry name" value="Enoyl-CoA_hyd/isom_CS"/>
</dbReference>
<proteinExistence type="inferred from homology"/>
<evidence type="ECO:0000313" key="3">
    <source>
        <dbReference type="EMBL" id="QFZ82511.1"/>
    </source>
</evidence>
<dbReference type="Gene3D" id="3.90.226.10">
    <property type="entry name" value="2-enoyl-CoA Hydratase, Chain A, domain 1"/>
    <property type="match status" value="1"/>
</dbReference>
<dbReference type="GO" id="GO:0016853">
    <property type="term" value="F:isomerase activity"/>
    <property type="evidence" value="ECO:0007669"/>
    <property type="project" value="UniProtKB-KW"/>
</dbReference>
<dbReference type="Pfam" id="PF00378">
    <property type="entry name" value="ECH_1"/>
    <property type="match status" value="1"/>
</dbReference>
<evidence type="ECO:0000313" key="4">
    <source>
        <dbReference type="Proteomes" id="UP000326780"/>
    </source>
</evidence>
<dbReference type="InterPro" id="IPR014748">
    <property type="entry name" value="Enoyl-CoA_hydra_C"/>
</dbReference>
<dbReference type="CDD" id="cd06558">
    <property type="entry name" value="crotonase-like"/>
    <property type="match status" value="1"/>
</dbReference>